<reference evidence="5 6" key="1">
    <citation type="submission" date="2016-10" db="EMBL/GenBank/DDBJ databases">
        <authorList>
            <person name="de Groot N.N."/>
        </authorList>
    </citation>
    <scope>NUCLEOTIDE SEQUENCE [LARGE SCALE GENOMIC DNA]</scope>
    <source>
        <strain>GEY</strain>
        <strain evidence="6">DSM 9560</strain>
    </source>
</reference>
<dbReference type="InterPro" id="IPR000843">
    <property type="entry name" value="HTH_LacI"/>
</dbReference>
<keyword evidence="3" id="KW-0804">Transcription</keyword>
<dbReference type="PANTHER" id="PTHR30146:SF109">
    <property type="entry name" value="HTH-TYPE TRANSCRIPTIONAL REGULATOR GALS"/>
    <property type="match status" value="1"/>
</dbReference>
<evidence type="ECO:0000259" key="4">
    <source>
        <dbReference type="PROSITE" id="PS50932"/>
    </source>
</evidence>
<dbReference type="Gene3D" id="3.40.50.2300">
    <property type="match status" value="2"/>
</dbReference>
<keyword evidence="6" id="KW-1185">Reference proteome</keyword>
<dbReference type="Pfam" id="PF00532">
    <property type="entry name" value="Peripla_BP_1"/>
    <property type="match status" value="1"/>
</dbReference>
<dbReference type="STRING" id="1003.SAMN04488541_100356"/>
<dbReference type="EMBL" id="FONY01000003">
    <property type="protein sequence ID" value="SFE56732.1"/>
    <property type="molecule type" value="Genomic_DNA"/>
</dbReference>
<dbReference type="Pfam" id="PF00356">
    <property type="entry name" value="LacI"/>
    <property type="match status" value="1"/>
</dbReference>
<accession>A0A1I2BKK3</accession>
<dbReference type="SUPFAM" id="SSF53822">
    <property type="entry name" value="Periplasmic binding protein-like I"/>
    <property type="match status" value="1"/>
</dbReference>
<dbReference type="SUPFAM" id="SSF47413">
    <property type="entry name" value="lambda repressor-like DNA-binding domains"/>
    <property type="match status" value="1"/>
</dbReference>
<dbReference type="CDD" id="cd06267">
    <property type="entry name" value="PBP1_LacI_sugar_binding-like"/>
    <property type="match status" value="1"/>
</dbReference>
<gene>
    <name evidence="5" type="ORF">SAMN04488541_100356</name>
</gene>
<dbReference type="RefSeq" id="WP_091539349.1">
    <property type="nucleotide sequence ID" value="NZ_FONY01000003.1"/>
</dbReference>
<dbReference type="Proteomes" id="UP000199513">
    <property type="component" value="Unassembled WGS sequence"/>
</dbReference>
<evidence type="ECO:0000256" key="1">
    <source>
        <dbReference type="ARBA" id="ARBA00023015"/>
    </source>
</evidence>
<dbReference type="PANTHER" id="PTHR30146">
    <property type="entry name" value="LACI-RELATED TRANSCRIPTIONAL REPRESSOR"/>
    <property type="match status" value="1"/>
</dbReference>
<proteinExistence type="predicted"/>
<dbReference type="InterPro" id="IPR001761">
    <property type="entry name" value="Peripla_BP/Lac1_sug-bd_dom"/>
</dbReference>
<dbReference type="OrthoDB" id="867148at2"/>
<evidence type="ECO:0000256" key="3">
    <source>
        <dbReference type="ARBA" id="ARBA00023163"/>
    </source>
</evidence>
<evidence type="ECO:0000313" key="6">
    <source>
        <dbReference type="Proteomes" id="UP000199513"/>
    </source>
</evidence>
<organism evidence="5 6">
    <name type="scientific">Thermoflexibacter ruber</name>
    <dbReference type="NCBI Taxonomy" id="1003"/>
    <lineage>
        <taxon>Bacteria</taxon>
        <taxon>Pseudomonadati</taxon>
        <taxon>Bacteroidota</taxon>
        <taxon>Cytophagia</taxon>
        <taxon>Cytophagales</taxon>
        <taxon>Thermoflexibacteraceae</taxon>
        <taxon>Thermoflexibacter</taxon>
    </lineage>
</organism>
<name>A0A1I2BKK3_9BACT</name>
<protein>
    <submittedName>
        <fullName evidence="5">Transcriptional regulator, LacI family</fullName>
    </submittedName>
</protein>
<dbReference type="AlphaFoldDB" id="A0A1I2BKK3"/>
<feature type="domain" description="HTH lacI-type" evidence="4">
    <location>
        <begin position="6"/>
        <end position="60"/>
    </location>
</feature>
<sequence>MKNEQITIKDIAKALNISTSTVSRALRNHPDISDETKKAVAELAKQMQYHPNSIASSLRNKRTNTIGIIVPEIIHTFFASVIAGVEEVAYAEGYKVLICQSNETYEKEIINMQTLISSRVDGILVSISNQTQKYEHFEWALQRKIPLVFFDRVCEDLNTSKVIVDDYEGSFQATEHLILSGCRRIAHIAGPQNLEICKKRKEGYLDALKAHDMPINEELIVYSHLDQREGMLLAEKLLTLPQKPDAIFAVTDPVAIGAHIAIRKHGLKMPEQISLMGFTNDAVSDIIEPSISTMAQPSFEMGKVATRQLIYQIKNKTAKPERIVLKTELIERNSTKKIRLKALSHS</sequence>
<dbReference type="Gene3D" id="1.10.260.40">
    <property type="entry name" value="lambda repressor-like DNA-binding domains"/>
    <property type="match status" value="1"/>
</dbReference>
<dbReference type="PROSITE" id="PS50932">
    <property type="entry name" value="HTH_LACI_2"/>
    <property type="match status" value="1"/>
</dbReference>
<evidence type="ECO:0000256" key="2">
    <source>
        <dbReference type="ARBA" id="ARBA00023125"/>
    </source>
</evidence>
<dbReference type="InterPro" id="IPR010982">
    <property type="entry name" value="Lambda_DNA-bd_dom_sf"/>
</dbReference>
<dbReference type="GO" id="GO:0003700">
    <property type="term" value="F:DNA-binding transcription factor activity"/>
    <property type="evidence" value="ECO:0007669"/>
    <property type="project" value="TreeGrafter"/>
</dbReference>
<evidence type="ECO:0000313" key="5">
    <source>
        <dbReference type="EMBL" id="SFE56732.1"/>
    </source>
</evidence>
<dbReference type="CDD" id="cd01392">
    <property type="entry name" value="HTH_LacI"/>
    <property type="match status" value="1"/>
</dbReference>
<keyword evidence="1" id="KW-0805">Transcription regulation</keyword>
<keyword evidence="2" id="KW-0238">DNA-binding</keyword>
<dbReference type="InterPro" id="IPR028082">
    <property type="entry name" value="Peripla_BP_I"/>
</dbReference>
<dbReference type="SMART" id="SM00354">
    <property type="entry name" value="HTH_LACI"/>
    <property type="match status" value="1"/>
</dbReference>
<dbReference type="GO" id="GO:0000976">
    <property type="term" value="F:transcription cis-regulatory region binding"/>
    <property type="evidence" value="ECO:0007669"/>
    <property type="project" value="TreeGrafter"/>
</dbReference>